<dbReference type="InterPro" id="IPR029460">
    <property type="entry name" value="DNAPol_HHH"/>
</dbReference>
<dbReference type="PATRIC" id="fig|98804.3.peg.152"/>
<evidence type="ECO:0000256" key="1">
    <source>
        <dbReference type="ARBA" id="ARBA00004496"/>
    </source>
</evidence>
<dbReference type="InterPro" id="IPR003141">
    <property type="entry name" value="Pol/His_phosphatase_N"/>
</dbReference>
<evidence type="ECO:0000259" key="10">
    <source>
        <dbReference type="SMART" id="SM00481"/>
    </source>
</evidence>
<dbReference type="PANTHER" id="PTHR32294">
    <property type="entry name" value="DNA POLYMERASE III SUBUNIT ALPHA"/>
    <property type="match status" value="1"/>
</dbReference>
<gene>
    <name evidence="11" type="primary">dnaE</name>
    <name evidence="11" type="ORF">BTSPAZIEG_0158</name>
</gene>
<dbReference type="Pfam" id="PF14579">
    <property type="entry name" value="HHH_6"/>
    <property type="match status" value="1"/>
</dbReference>
<organism evidence="11 12">
    <name type="scientific">Buchnera aphidicola subsp. Tuberolachnus salignus</name>
    <dbReference type="NCBI Taxonomy" id="98804"/>
    <lineage>
        <taxon>Bacteria</taxon>
        <taxon>Pseudomonadati</taxon>
        <taxon>Pseudomonadota</taxon>
        <taxon>Gammaproteobacteria</taxon>
        <taxon>Enterobacterales</taxon>
        <taxon>Erwiniaceae</taxon>
        <taxon>Buchnera</taxon>
    </lineage>
</organism>
<dbReference type="InterPro" id="IPR016195">
    <property type="entry name" value="Pol/histidinol_Pase-like"/>
</dbReference>
<dbReference type="InterPro" id="IPR040982">
    <property type="entry name" value="DNA_pol3_finger"/>
</dbReference>
<dbReference type="OrthoDB" id="9803237at2"/>
<keyword evidence="4" id="KW-0963">Cytoplasm</keyword>
<evidence type="ECO:0000256" key="2">
    <source>
        <dbReference type="ARBA" id="ARBA00012417"/>
    </source>
</evidence>
<dbReference type="Gene3D" id="1.10.150.870">
    <property type="match status" value="1"/>
</dbReference>
<sequence>MKKVNFVHLRTHSDYSMIDGLAKPSSLVKQAVFLDMVALGLTDINNLYGVIKFYNVSRSLGIKPIIGIDITILSDIIQNYFFRITLLAMNQTGYKNIIFLLSTSYQKGYPEDIGPSITLKDLIKYREGLIVLSGGLEGDIGKCILCNDFHLIQKNFYYFKKYFKNSYFLEIYRINDIREEEYLHKIKYVSKKFNLPLIVTHPVSFLKKKDFKVHKIRIAIHQRKTITDSKFLYSYTQEQFLKSEQEMCDLFSDFPDALKNSVEIAKRCNVIIPTGQYFLPNFDTKSIKIYDFFKQKISEGLEERLVEIFPNKLIRSKLRKKYDSRLCYEVSIIKKMGFISYFLIVMEFIMWAKNNDIPVGPGRGSGSGSLVAFVLKITELDPIKFGLLFERFLNPDRVSLPDFDIDFCMEKRDLVIEHVTEKYGRNSVAQIITFGTMAAKAVIRDVGRVLGYPYGFINRISKLVPLDPGMTLKKAFSKQKELISLYQEDSNVKILIDMAKKLEGIVRNVGKHAGGVVISPTIISDFSPLYCDSNGQNQVTQFDKNDIEYVGLVKFDFLGLKTLTIIDSCVKMINKKKKYNKKKIIDINKINLFDKKSFKLLRKSDTIAVFQLESKGMQDLIRRLKPDTFEDLIALVALFRPGPLQAGMVDNFINRKQGYEKISYPDEKWQHKTLKPILKSTYGIVLYQEQVMNIAQILAKYTPGQADILRRAMGKKDPKEMSEQRHFFEMGAKKNGICTILANKIFNLLEKFAAYGFNKSHSATYAFLSYQTLWLKSNYPEEFFASALNMELSNTNKIVILIQDIKKRNLKINPPDINRSNWNFFVDSDKTIIYGLGAIKGLGKSSIKIIESVRCNGQKPFKNFLDLCIRTFSKHFTRRVFERLIMSGACDSFKICRSKLFKNITYMMKIAKQYVVYLSSKQTSLFGTQQSLKNIFFKKKNCVSIKQQIKNFLNNECHYFWEKETLGFYFTGHPISIFLKELLIYTNGICLKDCLSKRKNKYIVVSGLIESVKIKLSTKKKKIYSLVLDDSCDTLDVVFFDIPSNVTEKILKRDVIVVVSGILQFDTFKNCYRVVAKRILDLETVRNTYIKKINIIILFDILLNEDILNFLFELFKKNNFGSIIINFFYSHRFSSLHPLFCTVWKLSMSNKIFRYLLELENLKYLKLKY</sequence>
<dbReference type="InterPro" id="IPR049821">
    <property type="entry name" value="PolIIIA_DnaE1_PHP"/>
</dbReference>
<dbReference type="Proteomes" id="UP000243633">
    <property type="component" value="Chromosome 1"/>
</dbReference>
<dbReference type="AlphaFoldDB" id="A0A160SVX8"/>
<comment type="subcellular location">
    <subcellularLocation>
        <location evidence="1">Cytoplasm</location>
    </subcellularLocation>
</comment>
<dbReference type="Pfam" id="PF07733">
    <property type="entry name" value="DNA_pol3_alpha"/>
    <property type="match status" value="1"/>
</dbReference>
<keyword evidence="12" id="KW-1185">Reference proteome</keyword>
<name>A0A160SVX8_BUCTT</name>
<dbReference type="Pfam" id="PF17657">
    <property type="entry name" value="DNA_pol3_finger"/>
    <property type="match status" value="1"/>
</dbReference>
<evidence type="ECO:0000256" key="8">
    <source>
        <dbReference type="ARBA" id="ARBA00022932"/>
    </source>
</evidence>
<dbReference type="EMBL" id="LN890285">
    <property type="protein sequence ID" value="CUR53137.1"/>
    <property type="molecule type" value="Genomic_DNA"/>
</dbReference>
<dbReference type="InterPro" id="IPR004805">
    <property type="entry name" value="DnaE2/DnaE/PolC"/>
</dbReference>
<dbReference type="InterPro" id="IPR041931">
    <property type="entry name" value="DNA_pol3_alpha_thumb_dom"/>
</dbReference>
<evidence type="ECO:0000256" key="5">
    <source>
        <dbReference type="ARBA" id="ARBA00022679"/>
    </source>
</evidence>
<evidence type="ECO:0000313" key="11">
    <source>
        <dbReference type="EMBL" id="CUR53137.1"/>
    </source>
</evidence>
<dbReference type="GO" id="GO:0006260">
    <property type="term" value="P:DNA replication"/>
    <property type="evidence" value="ECO:0007669"/>
    <property type="project" value="UniProtKB-KW"/>
</dbReference>
<dbReference type="STRING" id="98804.BTSPAZIEG_0158"/>
<reference evidence="12" key="1">
    <citation type="submission" date="2015-10" db="EMBL/GenBank/DDBJ databases">
        <authorList>
            <person name="Manzano-Marin A."/>
            <person name="Manzano-Marin A."/>
        </authorList>
    </citation>
    <scope>NUCLEOTIDE SEQUENCE [LARGE SCALE GENOMIC DNA]</scope>
    <source>
        <strain evidence="12">BTs</strain>
    </source>
</reference>
<dbReference type="FunFam" id="1.10.10.1600:FF:000001">
    <property type="entry name" value="DNA polymerase III subunit alpha"/>
    <property type="match status" value="1"/>
</dbReference>
<dbReference type="CDD" id="cd07433">
    <property type="entry name" value="PHP_PolIIIA_DnaE1"/>
    <property type="match status" value="1"/>
</dbReference>
<dbReference type="GO" id="GO:0008408">
    <property type="term" value="F:3'-5' exonuclease activity"/>
    <property type="evidence" value="ECO:0007669"/>
    <property type="project" value="InterPro"/>
</dbReference>
<keyword evidence="7" id="KW-0235">DNA replication</keyword>
<dbReference type="Gene3D" id="3.20.20.140">
    <property type="entry name" value="Metal-dependent hydrolases"/>
    <property type="match status" value="1"/>
</dbReference>
<dbReference type="NCBIfam" id="NF004226">
    <property type="entry name" value="PRK05673.1"/>
    <property type="match status" value="1"/>
</dbReference>
<evidence type="ECO:0000256" key="7">
    <source>
        <dbReference type="ARBA" id="ARBA00022705"/>
    </source>
</evidence>
<accession>A0A160SVX8</accession>
<dbReference type="RefSeq" id="WP_075472520.1">
    <property type="nucleotide sequence ID" value="NZ_LN890285.1"/>
</dbReference>
<proteinExistence type="predicted"/>
<dbReference type="PANTHER" id="PTHR32294:SF0">
    <property type="entry name" value="DNA POLYMERASE III SUBUNIT ALPHA"/>
    <property type="match status" value="1"/>
</dbReference>
<evidence type="ECO:0000313" key="12">
    <source>
        <dbReference type="Proteomes" id="UP000243633"/>
    </source>
</evidence>
<dbReference type="Gene3D" id="1.10.10.1600">
    <property type="entry name" value="Bacterial DNA polymerase III alpha subunit, thumb domain"/>
    <property type="match status" value="1"/>
</dbReference>
<dbReference type="SUPFAM" id="SSF89550">
    <property type="entry name" value="PHP domain-like"/>
    <property type="match status" value="1"/>
</dbReference>
<dbReference type="InterPro" id="IPR011708">
    <property type="entry name" value="DNA_pol3_alpha_NTPase_dom"/>
</dbReference>
<dbReference type="EC" id="2.7.7.7" evidence="2"/>
<dbReference type="NCBIfam" id="TIGR00594">
    <property type="entry name" value="polc"/>
    <property type="match status" value="1"/>
</dbReference>
<feature type="domain" description="Polymerase/histidinol phosphatase N-terminal" evidence="10">
    <location>
        <begin position="7"/>
        <end position="74"/>
    </location>
</feature>
<dbReference type="Pfam" id="PF02811">
    <property type="entry name" value="PHP"/>
    <property type="match status" value="1"/>
</dbReference>
<dbReference type="GO" id="GO:0005737">
    <property type="term" value="C:cytoplasm"/>
    <property type="evidence" value="ECO:0007669"/>
    <property type="project" value="UniProtKB-SubCell"/>
</dbReference>
<comment type="catalytic activity">
    <reaction evidence="9">
        <text>DNA(n) + a 2'-deoxyribonucleoside 5'-triphosphate = DNA(n+1) + diphosphate</text>
        <dbReference type="Rhea" id="RHEA:22508"/>
        <dbReference type="Rhea" id="RHEA-COMP:17339"/>
        <dbReference type="Rhea" id="RHEA-COMP:17340"/>
        <dbReference type="ChEBI" id="CHEBI:33019"/>
        <dbReference type="ChEBI" id="CHEBI:61560"/>
        <dbReference type="ChEBI" id="CHEBI:173112"/>
        <dbReference type="EC" id="2.7.7.7"/>
    </reaction>
</comment>
<dbReference type="InterPro" id="IPR004013">
    <property type="entry name" value="PHP_dom"/>
</dbReference>
<dbReference type="SMART" id="SM00481">
    <property type="entry name" value="POLIIIAc"/>
    <property type="match status" value="1"/>
</dbReference>
<dbReference type="InterPro" id="IPR012340">
    <property type="entry name" value="NA-bd_OB-fold"/>
</dbReference>
<keyword evidence="5 11" id="KW-0808">Transferase</keyword>
<evidence type="ECO:0000256" key="6">
    <source>
        <dbReference type="ARBA" id="ARBA00022695"/>
    </source>
</evidence>
<evidence type="ECO:0000256" key="4">
    <source>
        <dbReference type="ARBA" id="ARBA00022490"/>
    </source>
</evidence>
<keyword evidence="8" id="KW-0239">DNA-directed DNA polymerase</keyword>
<protein>
    <recommendedName>
        <fullName evidence="3">DNA polymerase III subunit alpha</fullName>
        <ecNumber evidence="2">2.7.7.7</ecNumber>
    </recommendedName>
</protein>
<evidence type="ECO:0000256" key="9">
    <source>
        <dbReference type="ARBA" id="ARBA00049244"/>
    </source>
</evidence>
<dbReference type="GO" id="GO:0003887">
    <property type="term" value="F:DNA-directed DNA polymerase activity"/>
    <property type="evidence" value="ECO:0007669"/>
    <property type="project" value="UniProtKB-KW"/>
</dbReference>
<keyword evidence="6 11" id="KW-0548">Nucleotidyltransferase</keyword>
<dbReference type="Gene3D" id="2.40.50.140">
    <property type="entry name" value="Nucleic acid-binding proteins"/>
    <property type="match status" value="1"/>
</dbReference>
<evidence type="ECO:0000256" key="3">
    <source>
        <dbReference type="ARBA" id="ARBA00019114"/>
    </source>
</evidence>